<reference evidence="2 3" key="1">
    <citation type="journal article" date="2014" name="Nat. Commun.">
        <title>Molecular traces of alternative social organization in a termite genome.</title>
        <authorList>
            <person name="Terrapon N."/>
            <person name="Li C."/>
            <person name="Robertson H.M."/>
            <person name="Ji L."/>
            <person name="Meng X."/>
            <person name="Booth W."/>
            <person name="Chen Z."/>
            <person name="Childers C.P."/>
            <person name="Glastad K.M."/>
            <person name="Gokhale K."/>
            <person name="Gowin J."/>
            <person name="Gronenberg W."/>
            <person name="Hermansen R.A."/>
            <person name="Hu H."/>
            <person name="Hunt B.G."/>
            <person name="Huylmans A.K."/>
            <person name="Khalil S.M."/>
            <person name="Mitchell R.D."/>
            <person name="Munoz-Torres M.C."/>
            <person name="Mustard J.A."/>
            <person name="Pan H."/>
            <person name="Reese J.T."/>
            <person name="Scharf M.E."/>
            <person name="Sun F."/>
            <person name="Vogel H."/>
            <person name="Xiao J."/>
            <person name="Yang W."/>
            <person name="Yang Z."/>
            <person name="Yang Z."/>
            <person name="Zhou J."/>
            <person name="Zhu J."/>
            <person name="Brent C.S."/>
            <person name="Elsik C.G."/>
            <person name="Goodisman M.A."/>
            <person name="Liberles D.A."/>
            <person name="Roe R.M."/>
            <person name="Vargo E.L."/>
            <person name="Vilcinskas A."/>
            <person name="Wang J."/>
            <person name="Bornberg-Bauer E."/>
            <person name="Korb J."/>
            <person name="Zhang G."/>
            <person name="Liebig J."/>
        </authorList>
    </citation>
    <scope>NUCLEOTIDE SEQUENCE [LARGE SCALE GENOMIC DNA]</scope>
    <source>
        <tissue evidence="2">Whole organism</tissue>
    </source>
</reference>
<accession>A0A067QY99</accession>
<feature type="compositionally biased region" description="Polar residues" evidence="1">
    <location>
        <begin position="719"/>
        <end position="728"/>
    </location>
</feature>
<organism evidence="2 3">
    <name type="scientific">Zootermopsis nevadensis</name>
    <name type="common">Dampwood termite</name>
    <dbReference type="NCBI Taxonomy" id="136037"/>
    <lineage>
        <taxon>Eukaryota</taxon>
        <taxon>Metazoa</taxon>
        <taxon>Ecdysozoa</taxon>
        <taxon>Arthropoda</taxon>
        <taxon>Hexapoda</taxon>
        <taxon>Insecta</taxon>
        <taxon>Pterygota</taxon>
        <taxon>Neoptera</taxon>
        <taxon>Polyneoptera</taxon>
        <taxon>Dictyoptera</taxon>
        <taxon>Blattodea</taxon>
        <taxon>Blattoidea</taxon>
        <taxon>Termitoidae</taxon>
        <taxon>Termopsidae</taxon>
        <taxon>Zootermopsis</taxon>
    </lineage>
</organism>
<feature type="region of interest" description="Disordered" evidence="1">
    <location>
        <begin position="592"/>
        <end position="612"/>
    </location>
</feature>
<feature type="compositionally biased region" description="Basic and acidic residues" evidence="1">
    <location>
        <begin position="694"/>
        <end position="706"/>
    </location>
</feature>
<sequence length="833" mass="91642">MPARKSMLGKRKNIPRPTPIQRPVPAIKHRLGTSAVKCKRPEHVNLLRARCEEVWSPSEEVLTRNQKNKTLDFSAKKRKVEPSDYARSILNAAKGKENSGSRFGLNSVTNNTERRTAVQCSQHTTLKTAVSSKSVGTSCFGSRLPVPEAPLLLKSNRSKRLVGLRSDSPAKSSELGQTFPAFDATIAGNSAKSNLLSCNRLLKSRLSTESSKLGGKFTATGPVVLGTSEIPKLDSNRPPRLAGVANHPSAKSTKLETFPAPDSKQTGGINYARKCLTYGTLQRSAIFRDVYASESNELSKELTSEVGVMGVRDESRFRKSQRLEGYVRQDMSSRVTSQDVGTHGLSTSFLYKSNNLQGVERFASQNNIESDISGVGLVHNYGEVETKDASILTRDQLQSRESHTQLRGTDEIHHVTGKTSAAETSTVFMSKLPKVVTTFVNEVMKSRKGVSNAASLCYPTTNKRGVSFQGSLLMREDAPSKLVAREHEETIANSGKSKLSPFTKRMYPASHTFTSFTNPEMINNAAVIPSKEHDNISASYIRRRTTECSLPKFSQPVKFSYIGTSIDKSAIASGTKRKRSTEKSIDRHVCIPSQSPFNQQNCGEPDQALTKPSLLRNSTDSRLSEKSSQTDLILQKDAIVQTDGSGCVRSAIEKLVGLFEKQEGEIQEVLRQANVIRDETIKILKMFGNEEEDKINNDGTGRENHVPDGSLARTYNDPDISSRSSISATPLRRSARIAAQMPGAVDAETRSVPATPTRFEPDEGVDRPSAGSRSRCSAVKPSKSTSVYRDLRSSFRFLKTPQSTRCSRARTPKNTPTRILSRRLQDQISSLYN</sequence>
<evidence type="ECO:0000256" key="1">
    <source>
        <dbReference type="SAM" id="MobiDB-lite"/>
    </source>
</evidence>
<dbReference type="Proteomes" id="UP000027135">
    <property type="component" value="Unassembled WGS sequence"/>
</dbReference>
<dbReference type="AlphaFoldDB" id="A0A067QY99"/>
<feature type="region of interest" description="Disordered" evidence="1">
    <location>
        <begin position="244"/>
        <end position="263"/>
    </location>
</feature>
<evidence type="ECO:0000313" key="2">
    <source>
        <dbReference type="EMBL" id="KDR15451.1"/>
    </source>
</evidence>
<feature type="region of interest" description="Disordered" evidence="1">
    <location>
        <begin position="694"/>
        <end position="784"/>
    </location>
</feature>
<name>A0A067QY99_ZOONE</name>
<feature type="compositionally biased region" description="Polar residues" evidence="1">
    <location>
        <begin position="592"/>
        <end position="602"/>
    </location>
</feature>
<evidence type="ECO:0000313" key="3">
    <source>
        <dbReference type="Proteomes" id="UP000027135"/>
    </source>
</evidence>
<dbReference type="InParanoid" id="A0A067QY99"/>
<keyword evidence="3" id="KW-1185">Reference proteome</keyword>
<dbReference type="OrthoDB" id="10623344at2759"/>
<protein>
    <submittedName>
        <fullName evidence="2">Uncharacterized protein</fullName>
    </submittedName>
</protein>
<feature type="region of interest" description="Disordered" evidence="1">
    <location>
        <begin position="1"/>
        <end position="22"/>
    </location>
</feature>
<proteinExistence type="predicted"/>
<gene>
    <name evidence="2" type="ORF">L798_09156</name>
</gene>
<dbReference type="EMBL" id="KK852824">
    <property type="protein sequence ID" value="KDR15451.1"/>
    <property type="molecule type" value="Genomic_DNA"/>
</dbReference>